<proteinExistence type="predicted"/>
<dbReference type="EMBL" id="BAABAA010000001">
    <property type="protein sequence ID" value="GAA3538084.1"/>
    <property type="molecule type" value="Genomic_DNA"/>
</dbReference>
<name>A0ABP6VND3_9ACTN</name>
<evidence type="ECO:0008006" key="4">
    <source>
        <dbReference type="Google" id="ProtNLM"/>
    </source>
</evidence>
<feature type="transmembrane region" description="Helical" evidence="1">
    <location>
        <begin position="39"/>
        <end position="60"/>
    </location>
</feature>
<accession>A0ABP6VND3</accession>
<comment type="caution">
    <text evidence="2">The sequence shown here is derived from an EMBL/GenBank/DDBJ whole genome shotgun (WGS) entry which is preliminary data.</text>
</comment>
<keyword evidence="1" id="KW-1133">Transmembrane helix</keyword>
<evidence type="ECO:0000313" key="3">
    <source>
        <dbReference type="Proteomes" id="UP001501222"/>
    </source>
</evidence>
<sequence length="424" mass="45700">MTDLLKDTLVERADATEPSTLDLDTIMTTGERRMRRRRAVGVLGVGAIAAVVVASGLGVLNETSHRSGTADPAGQTAKPFAQRRATYAVRDQLHYGQEVFSIGKGELFNNYVQTDAGFVYVTMPHGDGGLDGKPAPDGSDAGRGYVTLLDRTGSHRIGGKYARSNLVADDHGSLAGWAEFATKQTGPPTAIVVYDVAARRQLLRIPTGQPVPGVAGSPNVSRLLAIDEGMAYFAADKRVFRVDLRTKQGKVFSWPATPILILDTQAISDGKFLYQTLDAKAPNGRLVVSPTLDPADGHPLQLTFPQPTQSLTGAFSPDAEHVVVTRPEPGDPSETGIQLFATDTGREIPLLATGYQHQRFGQWLDNETFTTAGTRANHRTDLLRCSTQTLRCDVIGRGVAENFSTDRANLNGEHFAFPVGYRVD</sequence>
<dbReference type="SUPFAM" id="SSF50969">
    <property type="entry name" value="YVTN repeat-like/Quinoprotein amine dehydrogenase"/>
    <property type="match status" value="1"/>
</dbReference>
<organism evidence="2 3">
    <name type="scientific">Kribbella ginsengisoli</name>
    <dbReference type="NCBI Taxonomy" id="363865"/>
    <lineage>
        <taxon>Bacteria</taxon>
        <taxon>Bacillati</taxon>
        <taxon>Actinomycetota</taxon>
        <taxon>Actinomycetes</taxon>
        <taxon>Propionibacteriales</taxon>
        <taxon>Kribbellaceae</taxon>
        <taxon>Kribbella</taxon>
    </lineage>
</organism>
<evidence type="ECO:0000313" key="2">
    <source>
        <dbReference type="EMBL" id="GAA3538084.1"/>
    </source>
</evidence>
<gene>
    <name evidence="2" type="ORF">GCM10022235_01890</name>
</gene>
<dbReference type="Gene3D" id="2.130.10.10">
    <property type="entry name" value="YVTN repeat-like/Quinoprotein amine dehydrogenase"/>
    <property type="match status" value="1"/>
</dbReference>
<keyword evidence="1" id="KW-0472">Membrane</keyword>
<protein>
    <recommendedName>
        <fullName evidence="4">DUF839 domain-containing protein</fullName>
    </recommendedName>
</protein>
<keyword evidence="1" id="KW-0812">Transmembrane</keyword>
<dbReference type="InterPro" id="IPR015943">
    <property type="entry name" value="WD40/YVTN_repeat-like_dom_sf"/>
</dbReference>
<dbReference type="InterPro" id="IPR011044">
    <property type="entry name" value="Quino_amine_DH_bsu"/>
</dbReference>
<reference evidence="3" key="1">
    <citation type="journal article" date="2019" name="Int. J. Syst. Evol. Microbiol.">
        <title>The Global Catalogue of Microorganisms (GCM) 10K type strain sequencing project: providing services to taxonomists for standard genome sequencing and annotation.</title>
        <authorList>
            <consortium name="The Broad Institute Genomics Platform"/>
            <consortium name="The Broad Institute Genome Sequencing Center for Infectious Disease"/>
            <person name="Wu L."/>
            <person name="Ma J."/>
        </authorList>
    </citation>
    <scope>NUCLEOTIDE SEQUENCE [LARGE SCALE GENOMIC DNA]</scope>
    <source>
        <strain evidence="3">JCM 16928</strain>
    </source>
</reference>
<dbReference type="Proteomes" id="UP001501222">
    <property type="component" value="Unassembled WGS sequence"/>
</dbReference>
<keyword evidence="3" id="KW-1185">Reference proteome</keyword>
<dbReference type="RefSeq" id="WP_344836260.1">
    <property type="nucleotide sequence ID" value="NZ_BAABAA010000001.1"/>
</dbReference>
<evidence type="ECO:0000256" key="1">
    <source>
        <dbReference type="SAM" id="Phobius"/>
    </source>
</evidence>